<dbReference type="PANTHER" id="PTHR21310">
    <property type="entry name" value="AMINOGLYCOSIDE PHOSPHOTRANSFERASE-RELATED-RELATED"/>
    <property type="match status" value="1"/>
</dbReference>
<keyword evidence="3" id="KW-1185">Reference proteome</keyword>
<dbReference type="CDD" id="cd05120">
    <property type="entry name" value="APH_ChoK_like"/>
    <property type="match status" value="1"/>
</dbReference>
<dbReference type="SUPFAM" id="SSF56112">
    <property type="entry name" value="Protein kinase-like (PK-like)"/>
    <property type="match status" value="1"/>
</dbReference>
<proteinExistence type="predicted"/>
<evidence type="ECO:0000259" key="1">
    <source>
        <dbReference type="Pfam" id="PF01636"/>
    </source>
</evidence>
<evidence type="ECO:0000313" key="3">
    <source>
        <dbReference type="Proteomes" id="UP000235786"/>
    </source>
</evidence>
<dbReference type="PANTHER" id="PTHR21310:SF58">
    <property type="entry name" value="AMINOGLYCOSIDE PHOSPHOTRANSFERASE DOMAIN-CONTAINING PROTEIN"/>
    <property type="match status" value="1"/>
</dbReference>
<sequence>MMKSTAKWYYPWLEDEIICEVMGRVVAKSTTPTGEVVAMKVCHRNILLQSEADMLQHVTQHTSVKAPKLHRVYEVDSARVMETDFVPGVPLDTVWGSFGAETKAAIASQLREQVLAMRTSTQSFIGRVDFQPTFDIYLPLQNKSCGAFLTECEFDAHKVQLLEADSRKDKADLLSGMLSKLRTNPTTFVLTHGDLNPWNIHVQDTGSGWQICGILDWERSGFLPEYAEYTIAMTNPSHDEEWRKVLTEQVLVSCSKERVEAERLATRTFL</sequence>
<reference evidence="2 3" key="1">
    <citation type="submission" date="2016-04" db="EMBL/GenBank/DDBJ databases">
        <title>A degradative enzymes factory behind the ericoid mycorrhizal symbiosis.</title>
        <authorList>
            <consortium name="DOE Joint Genome Institute"/>
            <person name="Martino E."/>
            <person name="Morin E."/>
            <person name="Grelet G."/>
            <person name="Kuo A."/>
            <person name="Kohler A."/>
            <person name="Daghino S."/>
            <person name="Barry K."/>
            <person name="Choi C."/>
            <person name="Cichocki N."/>
            <person name="Clum A."/>
            <person name="Copeland A."/>
            <person name="Hainaut M."/>
            <person name="Haridas S."/>
            <person name="Labutti K."/>
            <person name="Lindquist E."/>
            <person name="Lipzen A."/>
            <person name="Khouja H.-R."/>
            <person name="Murat C."/>
            <person name="Ohm R."/>
            <person name="Olson A."/>
            <person name="Spatafora J."/>
            <person name="Veneault-Fourrey C."/>
            <person name="Henrissat B."/>
            <person name="Grigoriev I."/>
            <person name="Martin F."/>
            <person name="Perotto S."/>
        </authorList>
    </citation>
    <scope>NUCLEOTIDE SEQUENCE [LARGE SCALE GENOMIC DNA]</scope>
    <source>
        <strain evidence="2 3">F</strain>
    </source>
</reference>
<organism evidence="2 3">
    <name type="scientific">Hyaloscypha variabilis (strain UAMH 11265 / GT02V1 / F)</name>
    <name type="common">Meliniomyces variabilis</name>
    <dbReference type="NCBI Taxonomy" id="1149755"/>
    <lineage>
        <taxon>Eukaryota</taxon>
        <taxon>Fungi</taxon>
        <taxon>Dikarya</taxon>
        <taxon>Ascomycota</taxon>
        <taxon>Pezizomycotina</taxon>
        <taxon>Leotiomycetes</taxon>
        <taxon>Helotiales</taxon>
        <taxon>Hyaloscyphaceae</taxon>
        <taxon>Hyaloscypha</taxon>
        <taxon>Hyaloscypha variabilis</taxon>
    </lineage>
</organism>
<dbReference type="InterPro" id="IPR011009">
    <property type="entry name" value="Kinase-like_dom_sf"/>
</dbReference>
<keyword evidence="2" id="KW-0418">Kinase</keyword>
<feature type="domain" description="Aminoglycoside phosphotransferase" evidence="1">
    <location>
        <begin position="46"/>
        <end position="242"/>
    </location>
</feature>
<dbReference type="OrthoDB" id="8300194at2759"/>
<dbReference type="STRING" id="1149755.A0A2J6REB9"/>
<protein>
    <submittedName>
        <fullName evidence="2">Kinase-like protein</fullName>
    </submittedName>
</protein>
<gene>
    <name evidence="2" type="ORF">L207DRAFT_515337</name>
</gene>
<dbReference type="EMBL" id="KZ613950">
    <property type="protein sequence ID" value="PMD36858.1"/>
    <property type="molecule type" value="Genomic_DNA"/>
</dbReference>
<keyword evidence="2" id="KW-0808">Transferase</keyword>
<name>A0A2J6REB9_HYAVF</name>
<dbReference type="InterPro" id="IPR002575">
    <property type="entry name" value="Aminoglycoside_PTrfase"/>
</dbReference>
<accession>A0A2J6REB9</accession>
<dbReference type="GO" id="GO:0016301">
    <property type="term" value="F:kinase activity"/>
    <property type="evidence" value="ECO:0007669"/>
    <property type="project" value="UniProtKB-KW"/>
</dbReference>
<dbReference type="Proteomes" id="UP000235786">
    <property type="component" value="Unassembled WGS sequence"/>
</dbReference>
<dbReference type="InterPro" id="IPR051678">
    <property type="entry name" value="AGP_Transferase"/>
</dbReference>
<dbReference type="Gene3D" id="3.90.1200.10">
    <property type="match status" value="1"/>
</dbReference>
<dbReference type="Pfam" id="PF01636">
    <property type="entry name" value="APH"/>
    <property type="match status" value="1"/>
</dbReference>
<dbReference type="AlphaFoldDB" id="A0A2J6REB9"/>
<evidence type="ECO:0000313" key="2">
    <source>
        <dbReference type="EMBL" id="PMD36858.1"/>
    </source>
</evidence>